<dbReference type="Proteomes" id="UP001057375">
    <property type="component" value="Unassembled WGS sequence"/>
</dbReference>
<dbReference type="SUPFAM" id="SSF50729">
    <property type="entry name" value="PH domain-like"/>
    <property type="match status" value="1"/>
</dbReference>
<evidence type="ECO:0000313" key="2">
    <source>
        <dbReference type="EMBL" id="GKT28039.1"/>
    </source>
</evidence>
<name>A0ABQ5K980_9EUKA</name>
<feature type="compositionally biased region" description="Basic and acidic residues" evidence="1">
    <location>
        <begin position="307"/>
        <end position="316"/>
    </location>
</feature>
<feature type="region of interest" description="Disordered" evidence="1">
    <location>
        <begin position="58"/>
        <end position="99"/>
    </location>
</feature>
<feature type="region of interest" description="Disordered" evidence="1">
    <location>
        <begin position="478"/>
        <end position="528"/>
    </location>
</feature>
<evidence type="ECO:0000313" key="3">
    <source>
        <dbReference type="Proteomes" id="UP001057375"/>
    </source>
</evidence>
<feature type="region of interest" description="Disordered" evidence="1">
    <location>
        <begin position="402"/>
        <end position="429"/>
    </location>
</feature>
<dbReference type="InterPro" id="IPR011993">
    <property type="entry name" value="PH-like_dom_sf"/>
</dbReference>
<feature type="compositionally biased region" description="Basic and acidic residues" evidence="1">
    <location>
        <begin position="124"/>
        <end position="142"/>
    </location>
</feature>
<evidence type="ECO:0008006" key="4">
    <source>
        <dbReference type="Google" id="ProtNLM"/>
    </source>
</evidence>
<reference evidence="2" key="1">
    <citation type="submission" date="2022-03" db="EMBL/GenBank/DDBJ databases">
        <title>Draft genome sequence of Aduncisulcus paluster, a free-living microaerophilic Fornicata.</title>
        <authorList>
            <person name="Yuyama I."/>
            <person name="Kume K."/>
            <person name="Tamura T."/>
            <person name="Inagaki Y."/>
            <person name="Hashimoto T."/>
        </authorList>
    </citation>
    <scope>NUCLEOTIDE SEQUENCE</scope>
    <source>
        <strain evidence="2">NY0171</strain>
    </source>
</reference>
<feature type="compositionally biased region" description="Low complexity" evidence="1">
    <location>
        <begin position="65"/>
        <end position="75"/>
    </location>
</feature>
<accession>A0ABQ5K980</accession>
<gene>
    <name evidence="2" type="ORF">ADUPG1_000377</name>
</gene>
<feature type="compositionally biased region" description="Low complexity" evidence="1">
    <location>
        <begin position="418"/>
        <end position="429"/>
    </location>
</feature>
<feature type="compositionally biased region" description="Basic and acidic residues" evidence="1">
    <location>
        <begin position="291"/>
        <end position="301"/>
    </location>
</feature>
<feature type="compositionally biased region" description="Basic and acidic residues" evidence="1">
    <location>
        <begin position="76"/>
        <end position="99"/>
    </location>
</feature>
<sequence>MISDDYFPRSPIPSAINGIKIKGGAIPTTPIVHPPSPIGTMTGNQLEISRQSLFAGTKMPGKMYSSSTLSSPQHTSKNEDTQEHKPKLEHHFEESYHGKDFLDETEKYIEKKIQEIEIREKSISEREEQLSKREAELSERETQLTSRISQTSERETYVAQLEEELMQRELAVQQKEIELQRGSQHIIERKDHESTSDFGKEDFGDRWEALLKTQREAMVELSILGKKKEGAWNPASTSSVQPDQFSSSSIFRTTINNNNTFSSKFSHLWSPSSRLHSDRNEPLDEEEEREEEIREEERREREEEERGLETSQDRHEERGISYFLSNPIVEKTPRIKREVEELRHLDEKMSEMRKRFSQSQTIIGSEDKFSRSFAPTSKPFVSTLSQSSIYSNNINTNQSLQSLQKDDQHHGQIESTVSSKSGILGSGNSISIETNVDLDRKRPLRDDLDIFATRDRPLSSQSTTVVYDRVSIPTRVISVPSSSSHSTKVTSGIPHKGEEEKKREGDEREERTKEKSEDVKKDITKDIESEAERQAIPKILRTPTPFIKTSKDKESGQIKSQTRFFRVALTTSHQDKLVWTRRERGKPSGVVSLSHIKKLFLGNASHRLSHVYDADSCPSSSVSVSGQTLLDVIEMSGVCDRCSDDNDASLKITLCTSQRMLHLTAPTKEIFVKWVKAIAQRLEVMVFCS</sequence>
<feature type="compositionally biased region" description="Low complexity" evidence="1">
    <location>
        <begin position="478"/>
        <end position="491"/>
    </location>
</feature>
<protein>
    <recommendedName>
        <fullName evidence="4">PH domain-containing protein</fullName>
    </recommendedName>
</protein>
<evidence type="ECO:0000256" key="1">
    <source>
        <dbReference type="SAM" id="MobiDB-lite"/>
    </source>
</evidence>
<dbReference type="Gene3D" id="2.30.29.30">
    <property type="entry name" value="Pleckstrin-homology domain (PH domain)/Phosphotyrosine-binding domain (PTB)"/>
    <property type="match status" value="1"/>
</dbReference>
<proteinExistence type="predicted"/>
<comment type="caution">
    <text evidence="2">The sequence shown here is derived from an EMBL/GenBank/DDBJ whole genome shotgun (WGS) entry which is preliminary data.</text>
</comment>
<keyword evidence="3" id="KW-1185">Reference proteome</keyword>
<organism evidence="2 3">
    <name type="scientific">Aduncisulcus paluster</name>
    <dbReference type="NCBI Taxonomy" id="2918883"/>
    <lineage>
        <taxon>Eukaryota</taxon>
        <taxon>Metamonada</taxon>
        <taxon>Carpediemonas-like organisms</taxon>
        <taxon>Aduncisulcus</taxon>
    </lineage>
</organism>
<dbReference type="EMBL" id="BQXS01000130">
    <property type="protein sequence ID" value="GKT28039.1"/>
    <property type="molecule type" value="Genomic_DNA"/>
</dbReference>
<feature type="region of interest" description="Disordered" evidence="1">
    <location>
        <begin position="266"/>
        <end position="316"/>
    </location>
</feature>
<feature type="compositionally biased region" description="Basic and acidic residues" evidence="1">
    <location>
        <begin position="495"/>
        <end position="528"/>
    </location>
</feature>
<feature type="region of interest" description="Disordered" evidence="1">
    <location>
        <begin position="124"/>
        <end position="151"/>
    </location>
</feature>